<accession>A0ABV7FUF2</accession>
<evidence type="ECO:0000313" key="1">
    <source>
        <dbReference type="EMBL" id="MFC3122335.1"/>
    </source>
</evidence>
<dbReference type="RefSeq" id="WP_376920468.1">
    <property type="nucleotide sequence ID" value="NZ_JBHRSW010000020.1"/>
</dbReference>
<evidence type="ECO:0000313" key="2">
    <source>
        <dbReference type="Proteomes" id="UP001595478"/>
    </source>
</evidence>
<gene>
    <name evidence="1" type="ORF">ACFOHL_11960</name>
</gene>
<sequence length="286" mass="29617">MSRSLFDARVAQRDFESALPTASSLSRERHYSRGNARARAEQAVFESSVLGNRQEIDLTDDATRARVLQGMFVKDFQDLQKNALSVIALASAPALIGGGFAALSIRGLSTTALSSGTISGVVNTGVTAGFDYFSGEQYDATDYATSFAAGFAGGVLGFGATQGLTRIGGLASTAGIFKPSAENLVANTIGGAAGSVAGQIITQRITGDVDTSELFASGVTGAIANGLLTKLKLPQNVSVIANKNGTLLLEKGITHTKTFLSSTFGGTTTPGLDALIDNRNPSRRRQ</sequence>
<proteinExistence type="predicted"/>
<comment type="caution">
    <text evidence="1">The sequence shown here is derived from an EMBL/GenBank/DDBJ whole genome shotgun (WGS) entry which is preliminary data.</text>
</comment>
<dbReference type="Proteomes" id="UP001595478">
    <property type="component" value="Unassembled WGS sequence"/>
</dbReference>
<name>A0ABV7FUF2_9ALTE</name>
<keyword evidence="2" id="KW-1185">Reference proteome</keyword>
<protein>
    <submittedName>
        <fullName evidence="1">Uncharacterized protein</fullName>
    </submittedName>
</protein>
<dbReference type="EMBL" id="JBHRSW010000020">
    <property type="protein sequence ID" value="MFC3122335.1"/>
    <property type="molecule type" value="Genomic_DNA"/>
</dbReference>
<reference evidence="2" key="1">
    <citation type="journal article" date="2019" name="Int. J. Syst. Evol. Microbiol.">
        <title>The Global Catalogue of Microorganisms (GCM) 10K type strain sequencing project: providing services to taxonomists for standard genome sequencing and annotation.</title>
        <authorList>
            <consortium name="The Broad Institute Genomics Platform"/>
            <consortium name="The Broad Institute Genome Sequencing Center for Infectious Disease"/>
            <person name="Wu L."/>
            <person name="Ma J."/>
        </authorList>
    </citation>
    <scope>NUCLEOTIDE SEQUENCE [LARGE SCALE GENOMIC DNA]</scope>
    <source>
        <strain evidence="2">KCTC 52473</strain>
    </source>
</reference>
<organism evidence="1 2">
    <name type="scientific">Agaribacter flavus</name>
    <dbReference type="NCBI Taxonomy" id="1902781"/>
    <lineage>
        <taxon>Bacteria</taxon>
        <taxon>Pseudomonadati</taxon>
        <taxon>Pseudomonadota</taxon>
        <taxon>Gammaproteobacteria</taxon>
        <taxon>Alteromonadales</taxon>
        <taxon>Alteromonadaceae</taxon>
        <taxon>Agaribacter</taxon>
    </lineage>
</organism>